<dbReference type="EMBL" id="CP027666">
    <property type="protein sequence ID" value="AVO34824.1"/>
    <property type="molecule type" value="Genomic_DNA"/>
</dbReference>
<dbReference type="KEGG" id="otk:C6570_11735"/>
<accession>A0A2S0MG06</accession>
<keyword evidence="2" id="KW-1185">Reference proteome</keyword>
<dbReference type="Proteomes" id="UP000239709">
    <property type="component" value="Chromosome"/>
</dbReference>
<sequence length="264" mass="28967">MGTWGTGILEDDTALDIHGDFIERFDDGESPDAARQAAIRRYYDQFLDEETNAAVWLGLAQAESDVGALQPDTLQAIEQIVATGQDLARWDGPDRDQRQAVLQAFVETLRTPRETPRVPTPIVAKPAVAQPGTCFAVKLLDGQGWGAGVVLALTGNKYDTYHLLAGLRGVYPAPPPLSVYERRDWLTLTHHNFKGDLCLTAAGAEGFAKDRDTYGIVMVGQMALRADEPVPPLGIMGWEGSGVSSWGWIECQVRLQHRWDTEGH</sequence>
<organism evidence="1 2">
    <name type="scientific">Ottowia oryzae</name>
    <dbReference type="NCBI Taxonomy" id="2109914"/>
    <lineage>
        <taxon>Bacteria</taxon>
        <taxon>Pseudomonadati</taxon>
        <taxon>Pseudomonadota</taxon>
        <taxon>Betaproteobacteria</taxon>
        <taxon>Burkholderiales</taxon>
        <taxon>Comamonadaceae</taxon>
        <taxon>Ottowia</taxon>
    </lineage>
</organism>
<dbReference type="AlphaFoldDB" id="A0A2S0MG06"/>
<name>A0A2S0MG06_9BURK</name>
<dbReference type="OrthoDB" id="8914041at2"/>
<reference evidence="1 2" key="1">
    <citation type="submission" date="2018-03" db="EMBL/GenBank/DDBJ databases">
        <title>Genome sequencing of Ottowia sp.</title>
        <authorList>
            <person name="Kim S.-J."/>
            <person name="Heo J."/>
            <person name="Kwon S.-W."/>
        </authorList>
    </citation>
    <scope>NUCLEOTIDE SEQUENCE [LARGE SCALE GENOMIC DNA]</scope>
    <source>
        <strain evidence="1 2">KADR8-3</strain>
    </source>
</reference>
<evidence type="ECO:0000313" key="2">
    <source>
        <dbReference type="Proteomes" id="UP000239709"/>
    </source>
</evidence>
<evidence type="ECO:0000313" key="1">
    <source>
        <dbReference type="EMBL" id="AVO34824.1"/>
    </source>
</evidence>
<proteinExistence type="predicted"/>
<dbReference type="RefSeq" id="WP_106703374.1">
    <property type="nucleotide sequence ID" value="NZ_CP027666.1"/>
</dbReference>
<protein>
    <recommendedName>
        <fullName evidence="3">DUF4259 domain-containing protein</fullName>
    </recommendedName>
</protein>
<gene>
    <name evidence="1" type="ORF">C6570_11735</name>
</gene>
<evidence type="ECO:0008006" key="3">
    <source>
        <dbReference type="Google" id="ProtNLM"/>
    </source>
</evidence>